<organism evidence="4 5">
    <name type="scientific">Pseudoalteromonas aurantia 208</name>
    <dbReference type="NCBI Taxonomy" id="1314867"/>
    <lineage>
        <taxon>Bacteria</taxon>
        <taxon>Pseudomonadati</taxon>
        <taxon>Pseudomonadota</taxon>
        <taxon>Gammaproteobacteria</taxon>
        <taxon>Alteromonadales</taxon>
        <taxon>Pseudoalteromonadaceae</taxon>
        <taxon>Pseudoalteromonas</taxon>
    </lineage>
</organism>
<feature type="DNA-binding region" description="H-T-H motif" evidence="2">
    <location>
        <begin position="28"/>
        <end position="47"/>
    </location>
</feature>
<keyword evidence="5" id="KW-1185">Reference proteome</keyword>
<accession>A0ABR9EBD0</accession>
<evidence type="ECO:0000256" key="1">
    <source>
        <dbReference type="ARBA" id="ARBA00023125"/>
    </source>
</evidence>
<feature type="domain" description="HTH tetR-type" evidence="3">
    <location>
        <begin position="5"/>
        <end position="65"/>
    </location>
</feature>
<dbReference type="PROSITE" id="PS01081">
    <property type="entry name" value="HTH_TETR_1"/>
    <property type="match status" value="1"/>
</dbReference>
<dbReference type="Gene3D" id="1.10.357.10">
    <property type="entry name" value="Tetracycline Repressor, domain 2"/>
    <property type="match status" value="1"/>
</dbReference>
<dbReference type="InterPro" id="IPR023772">
    <property type="entry name" value="DNA-bd_HTH_TetR-type_CS"/>
</dbReference>
<dbReference type="InterPro" id="IPR001647">
    <property type="entry name" value="HTH_TetR"/>
</dbReference>
<dbReference type="Pfam" id="PF14246">
    <property type="entry name" value="TetR_C_7"/>
    <property type="match status" value="1"/>
</dbReference>
<dbReference type="SUPFAM" id="SSF46689">
    <property type="entry name" value="Homeodomain-like"/>
    <property type="match status" value="1"/>
</dbReference>
<dbReference type="PANTHER" id="PTHR30055">
    <property type="entry name" value="HTH-TYPE TRANSCRIPTIONAL REGULATOR RUTR"/>
    <property type="match status" value="1"/>
</dbReference>
<evidence type="ECO:0000259" key="3">
    <source>
        <dbReference type="PROSITE" id="PS50977"/>
    </source>
</evidence>
<evidence type="ECO:0000313" key="5">
    <source>
        <dbReference type="Proteomes" id="UP000615755"/>
    </source>
</evidence>
<dbReference type="RefSeq" id="WP_192507584.1">
    <property type="nucleotide sequence ID" value="NZ_AQGV01000012.1"/>
</dbReference>
<evidence type="ECO:0000313" key="4">
    <source>
        <dbReference type="EMBL" id="MBE0368286.1"/>
    </source>
</evidence>
<dbReference type="PROSITE" id="PS50977">
    <property type="entry name" value="HTH_TETR_2"/>
    <property type="match status" value="1"/>
</dbReference>
<dbReference type="SUPFAM" id="SSF48498">
    <property type="entry name" value="Tetracyclin repressor-like, C-terminal domain"/>
    <property type="match status" value="1"/>
</dbReference>
<name>A0ABR9EBD0_9GAMM</name>
<dbReference type="InterPro" id="IPR009057">
    <property type="entry name" value="Homeodomain-like_sf"/>
</dbReference>
<dbReference type="PRINTS" id="PR00455">
    <property type="entry name" value="HTHTETR"/>
</dbReference>
<evidence type="ECO:0000256" key="2">
    <source>
        <dbReference type="PROSITE-ProRule" id="PRU00335"/>
    </source>
</evidence>
<keyword evidence="1 2" id="KW-0238">DNA-binding</keyword>
<dbReference type="PANTHER" id="PTHR30055:SF146">
    <property type="entry name" value="HTH-TYPE TRANSCRIPTIONAL DUAL REGULATOR CECR"/>
    <property type="match status" value="1"/>
</dbReference>
<dbReference type="InterPro" id="IPR039536">
    <property type="entry name" value="TetR_C_Proteobacteria"/>
</dbReference>
<gene>
    <name evidence="4" type="ORF">PAUR_a1853</name>
</gene>
<protein>
    <recommendedName>
        <fullName evidence="3">HTH tetR-type domain-containing protein</fullName>
    </recommendedName>
</protein>
<sequence length="200" mass="22727">MPDYSIKQQDILKAAIAQFAQFGLSATTMEAISSEAKVSKRTLYKHFPTKDALFDTVVSQLIERITPLTAIQFIPNYQFESQLKHLAISALALLNDEDYLTLSRIVMIESMRSKERAESLKGRFLNCEKSMLQWFQDAADTQCLGEFNPEFAAGFFWGGLKKLSYWEQTISWKAPLNEAALDELVDQACRIFCYGVTPTQ</sequence>
<comment type="caution">
    <text evidence="4">The sequence shown here is derived from an EMBL/GenBank/DDBJ whole genome shotgun (WGS) entry which is preliminary data.</text>
</comment>
<proteinExistence type="predicted"/>
<dbReference type="Gene3D" id="1.10.10.60">
    <property type="entry name" value="Homeodomain-like"/>
    <property type="match status" value="1"/>
</dbReference>
<dbReference type="EMBL" id="AQGV01000012">
    <property type="protein sequence ID" value="MBE0368286.1"/>
    <property type="molecule type" value="Genomic_DNA"/>
</dbReference>
<reference evidence="4 5" key="1">
    <citation type="submission" date="2015-03" db="EMBL/GenBank/DDBJ databases">
        <title>Genome sequence of Pseudoalteromonas aurantia.</title>
        <authorList>
            <person name="Xie B.-B."/>
            <person name="Rong J.-C."/>
            <person name="Qin Q.-L."/>
            <person name="Zhang Y.-Z."/>
        </authorList>
    </citation>
    <scope>NUCLEOTIDE SEQUENCE [LARGE SCALE GENOMIC DNA]</scope>
    <source>
        <strain evidence="4 5">208</strain>
    </source>
</reference>
<dbReference type="Pfam" id="PF00440">
    <property type="entry name" value="TetR_N"/>
    <property type="match status" value="1"/>
</dbReference>
<dbReference type="InterPro" id="IPR050109">
    <property type="entry name" value="HTH-type_TetR-like_transc_reg"/>
</dbReference>
<dbReference type="Proteomes" id="UP000615755">
    <property type="component" value="Unassembled WGS sequence"/>
</dbReference>
<dbReference type="InterPro" id="IPR036271">
    <property type="entry name" value="Tet_transcr_reg_TetR-rel_C_sf"/>
</dbReference>